<dbReference type="OrthoDB" id="447173at2759"/>
<keyword evidence="10" id="KW-0505">Motor protein</keyword>
<name>B4H072_DROPE</name>
<dbReference type="GO" id="GO:0045505">
    <property type="term" value="F:dynein intermediate chain binding"/>
    <property type="evidence" value="ECO:0007669"/>
    <property type="project" value="InterPro"/>
</dbReference>
<evidence type="ECO:0000256" key="5">
    <source>
        <dbReference type="ARBA" id="ARBA00022741"/>
    </source>
</evidence>
<dbReference type="AlphaFoldDB" id="B4H072"/>
<evidence type="ECO:0000256" key="11">
    <source>
        <dbReference type="ARBA" id="ARBA00023212"/>
    </source>
</evidence>
<evidence type="ECO:0000313" key="17">
    <source>
        <dbReference type="Proteomes" id="UP000008744"/>
    </source>
</evidence>
<keyword evidence="7" id="KW-0243">Dynein</keyword>
<keyword evidence="11" id="KW-0206">Cytoskeleton</keyword>
<keyword evidence="9" id="KW-0969">Cilium</keyword>
<dbReference type="InterPro" id="IPR054354">
    <property type="entry name" value="DYNC2H1-like_lid"/>
</dbReference>
<dbReference type="InterPro" id="IPR027417">
    <property type="entry name" value="P-loop_NTPase"/>
</dbReference>
<dbReference type="GO" id="GO:0030286">
    <property type="term" value="C:dynein complex"/>
    <property type="evidence" value="ECO:0007669"/>
    <property type="project" value="UniProtKB-KW"/>
</dbReference>
<evidence type="ECO:0000256" key="13">
    <source>
        <dbReference type="SAM" id="MobiDB-lite"/>
    </source>
</evidence>
<dbReference type="eggNOG" id="KOG3595">
    <property type="taxonomic scope" value="Eukaryota"/>
</dbReference>
<gene>
    <name evidence="16" type="primary">Dper\GL14941</name>
    <name evidence="16" type="ORF">Dper_GL14941</name>
</gene>
<evidence type="ECO:0000256" key="1">
    <source>
        <dbReference type="ARBA" id="ARBA00004430"/>
    </source>
</evidence>
<evidence type="ECO:0000313" key="16">
    <source>
        <dbReference type="EMBL" id="EDW29667.1"/>
    </source>
</evidence>
<dbReference type="FunFam" id="3.40.50.300:FF:002141">
    <property type="entry name" value="Dynein heavy chain"/>
    <property type="match status" value="1"/>
</dbReference>
<evidence type="ECO:0000256" key="6">
    <source>
        <dbReference type="ARBA" id="ARBA00022840"/>
    </source>
</evidence>
<dbReference type="Gene3D" id="1.20.920.20">
    <property type="match status" value="1"/>
</dbReference>
<evidence type="ECO:0000256" key="9">
    <source>
        <dbReference type="ARBA" id="ARBA00023069"/>
    </source>
</evidence>
<comment type="subcellular location">
    <subcellularLocation>
        <location evidence="1">Cytoplasm</location>
        <location evidence="1">Cytoskeleton</location>
        <location evidence="1">Cilium axoneme</location>
    </subcellularLocation>
</comment>
<dbReference type="Gene3D" id="3.40.50.300">
    <property type="entry name" value="P-loop containing nucleotide triphosphate hydrolases"/>
    <property type="match status" value="1"/>
</dbReference>
<dbReference type="Pfam" id="PF12780">
    <property type="entry name" value="AAA_8"/>
    <property type="match status" value="1"/>
</dbReference>
<evidence type="ECO:0000259" key="15">
    <source>
        <dbReference type="Pfam" id="PF22597"/>
    </source>
</evidence>
<keyword evidence="12" id="KW-0966">Cell projection</keyword>
<dbReference type="HOGENOM" id="CLU_484502_0_0_1"/>
<keyword evidence="4" id="KW-0493">Microtubule</keyword>
<dbReference type="OMA" id="YPRMLAR"/>
<keyword evidence="17" id="KW-1185">Reference proteome</keyword>
<dbReference type="GO" id="GO:0030317">
    <property type="term" value="P:flagellated sperm motility"/>
    <property type="evidence" value="ECO:0007669"/>
    <property type="project" value="EnsemblMetazoa"/>
</dbReference>
<dbReference type="GO" id="GO:0005874">
    <property type="term" value="C:microtubule"/>
    <property type="evidence" value="ECO:0007669"/>
    <property type="project" value="UniProtKB-KW"/>
</dbReference>
<dbReference type="InterPro" id="IPR026983">
    <property type="entry name" value="DHC"/>
</dbReference>
<evidence type="ECO:0000256" key="2">
    <source>
        <dbReference type="ARBA" id="ARBA00008887"/>
    </source>
</evidence>
<proteinExistence type="inferred from homology"/>
<dbReference type="InterPro" id="IPR024317">
    <property type="entry name" value="Dynein_heavy_chain_D4_dom"/>
</dbReference>
<dbReference type="FunFam" id="1.20.920.30:FF:000005">
    <property type="entry name" value="Dynein, axonemal, heavy chain 2"/>
    <property type="match status" value="1"/>
</dbReference>
<dbReference type="Gene3D" id="1.20.920.30">
    <property type="match status" value="1"/>
</dbReference>
<organism evidence="17">
    <name type="scientific">Drosophila persimilis</name>
    <name type="common">Fruit fly</name>
    <dbReference type="NCBI Taxonomy" id="7234"/>
    <lineage>
        <taxon>Eukaryota</taxon>
        <taxon>Metazoa</taxon>
        <taxon>Ecdysozoa</taxon>
        <taxon>Arthropoda</taxon>
        <taxon>Hexapoda</taxon>
        <taxon>Insecta</taxon>
        <taxon>Pterygota</taxon>
        <taxon>Neoptera</taxon>
        <taxon>Endopterygota</taxon>
        <taxon>Diptera</taxon>
        <taxon>Brachycera</taxon>
        <taxon>Muscomorpha</taxon>
        <taxon>Ephydroidea</taxon>
        <taxon>Drosophilidae</taxon>
        <taxon>Drosophila</taxon>
        <taxon>Sophophora</taxon>
    </lineage>
</organism>
<dbReference type="GO" id="GO:0051959">
    <property type="term" value="F:dynein light intermediate chain binding"/>
    <property type="evidence" value="ECO:0007669"/>
    <property type="project" value="InterPro"/>
</dbReference>
<evidence type="ECO:0000256" key="8">
    <source>
        <dbReference type="ARBA" id="ARBA00023054"/>
    </source>
</evidence>
<feature type="region of interest" description="Disordered" evidence="13">
    <location>
        <begin position="488"/>
        <end position="538"/>
    </location>
</feature>
<feature type="non-terminal residue" evidence="16">
    <location>
        <position position="1"/>
    </location>
</feature>
<evidence type="ECO:0000256" key="4">
    <source>
        <dbReference type="ARBA" id="ARBA00022701"/>
    </source>
</evidence>
<dbReference type="GO" id="GO:0036126">
    <property type="term" value="C:sperm flagellum"/>
    <property type="evidence" value="ECO:0007669"/>
    <property type="project" value="EnsemblMetazoa"/>
</dbReference>
<dbReference type="PANTHER" id="PTHR22878:SF68">
    <property type="entry name" value="DYNEIN HEAVY CHAIN 6, AXONEMAL-LIKE"/>
    <property type="match status" value="1"/>
</dbReference>
<evidence type="ECO:0000256" key="7">
    <source>
        <dbReference type="ARBA" id="ARBA00023017"/>
    </source>
</evidence>
<feature type="domain" description="Dynein 2 heavy chain 1 cytoplasmic ATPase lid" evidence="15">
    <location>
        <begin position="38"/>
        <end position="120"/>
    </location>
</feature>
<dbReference type="STRING" id="7234.B4H072"/>
<dbReference type="Proteomes" id="UP000008744">
    <property type="component" value="Unassembled WGS sequence"/>
</dbReference>
<keyword evidence="8" id="KW-0175">Coiled coil</keyword>
<dbReference type="PhylomeDB" id="B4H072"/>
<dbReference type="SUPFAM" id="SSF52540">
    <property type="entry name" value="P-loop containing nucleoside triphosphate hydrolases"/>
    <property type="match status" value="2"/>
</dbReference>
<keyword evidence="5" id="KW-0547">Nucleotide-binding</keyword>
<accession>B4H072</accession>
<evidence type="ECO:0000256" key="12">
    <source>
        <dbReference type="ARBA" id="ARBA00023273"/>
    </source>
</evidence>
<evidence type="ECO:0000256" key="3">
    <source>
        <dbReference type="ARBA" id="ARBA00022490"/>
    </source>
</evidence>
<dbReference type="SMR" id="B4H072"/>
<evidence type="ECO:0000259" key="14">
    <source>
        <dbReference type="Pfam" id="PF12780"/>
    </source>
</evidence>
<keyword evidence="3" id="KW-0963">Cytoplasm</keyword>
<keyword evidence="6" id="KW-0067">ATP-binding</keyword>
<comment type="similarity">
    <text evidence="2">Belongs to the dynein heavy chain family.</text>
</comment>
<feature type="compositionally biased region" description="Low complexity" evidence="13">
    <location>
        <begin position="518"/>
        <end position="529"/>
    </location>
</feature>
<feature type="domain" description="Dynein heavy chain AAA module D4" evidence="14">
    <location>
        <begin position="193"/>
        <end position="453"/>
    </location>
</feature>
<dbReference type="GO" id="GO:0005524">
    <property type="term" value="F:ATP binding"/>
    <property type="evidence" value="ECO:0007669"/>
    <property type="project" value="UniProtKB-KW"/>
</dbReference>
<evidence type="ECO:0000256" key="10">
    <source>
        <dbReference type="ARBA" id="ARBA00023175"/>
    </source>
</evidence>
<dbReference type="Pfam" id="PF22597">
    <property type="entry name" value="DYN_lid"/>
    <property type="match status" value="1"/>
</dbReference>
<reference evidence="16 17" key="1">
    <citation type="journal article" date="2007" name="Nature">
        <title>Evolution of genes and genomes on the Drosophila phylogeny.</title>
        <authorList>
            <consortium name="Drosophila 12 Genomes Consortium"/>
            <person name="Clark A.G."/>
            <person name="Eisen M.B."/>
            <person name="Smith D.R."/>
            <person name="Bergman C.M."/>
            <person name="Oliver B."/>
            <person name="Markow T.A."/>
            <person name="Kaufman T.C."/>
            <person name="Kellis M."/>
            <person name="Gelbart W."/>
            <person name="Iyer V.N."/>
            <person name="Pollard D.A."/>
            <person name="Sackton T.B."/>
            <person name="Larracuente A.M."/>
            <person name="Singh N.D."/>
            <person name="Abad J.P."/>
            <person name="Abt D.N."/>
            <person name="Adryan B."/>
            <person name="Aguade M."/>
            <person name="Akashi H."/>
            <person name="Anderson W.W."/>
            <person name="Aquadro C.F."/>
            <person name="Ardell D.H."/>
            <person name="Arguello R."/>
            <person name="Artieri C.G."/>
            <person name="Barbash D.A."/>
            <person name="Barker D."/>
            <person name="Barsanti P."/>
            <person name="Batterham P."/>
            <person name="Batzoglou S."/>
            <person name="Begun D."/>
            <person name="Bhutkar A."/>
            <person name="Blanco E."/>
            <person name="Bosak S.A."/>
            <person name="Bradley R.K."/>
            <person name="Brand A.D."/>
            <person name="Brent M.R."/>
            <person name="Brooks A.N."/>
            <person name="Brown R.H."/>
            <person name="Butlin R.K."/>
            <person name="Caggese C."/>
            <person name="Calvi B.R."/>
            <person name="Bernardo de Carvalho A."/>
            <person name="Caspi A."/>
            <person name="Castrezana S."/>
            <person name="Celniker S.E."/>
            <person name="Chang J.L."/>
            <person name="Chapple C."/>
            <person name="Chatterji S."/>
            <person name="Chinwalla A."/>
            <person name="Civetta A."/>
            <person name="Clifton S.W."/>
            <person name="Comeron J.M."/>
            <person name="Costello J.C."/>
            <person name="Coyne J.A."/>
            <person name="Daub J."/>
            <person name="David R.G."/>
            <person name="Delcher A.L."/>
            <person name="Delehaunty K."/>
            <person name="Do C.B."/>
            <person name="Ebling H."/>
            <person name="Edwards K."/>
            <person name="Eickbush T."/>
            <person name="Evans J.D."/>
            <person name="Filipski A."/>
            <person name="Findeiss S."/>
            <person name="Freyhult E."/>
            <person name="Fulton L."/>
            <person name="Fulton R."/>
            <person name="Garcia A.C."/>
            <person name="Gardiner A."/>
            <person name="Garfield D.A."/>
            <person name="Garvin B.E."/>
            <person name="Gibson G."/>
            <person name="Gilbert D."/>
            <person name="Gnerre S."/>
            <person name="Godfrey J."/>
            <person name="Good R."/>
            <person name="Gotea V."/>
            <person name="Gravely B."/>
            <person name="Greenberg A.J."/>
            <person name="Griffiths-Jones S."/>
            <person name="Gross S."/>
            <person name="Guigo R."/>
            <person name="Gustafson E.A."/>
            <person name="Haerty W."/>
            <person name="Hahn M.W."/>
            <person name="Halligan D.L."/>
            <person name="Halpern A.L."/>
            <person name="Halter G.M."/>
            <person name="Han M.V."/>
            <person name="Heger A."/>
            <person name="Hillier L."/>
            <person name="Hinrichs A.S."/>
            <person name="Holmes I."/>
            <person name="Hoskins R.A."/>
            <person name="Hubisz M.J."/>
            <person name="Hultmark D."/>
            <person name="Huntley M.A."/>
            <person name="Jaffe D.B."/>
            <person name="Jagadeeshan S."/>
            <person name="Jeck W.R."/>
            <person name="Johnson J."/>
            <person name="Jones C.D."/>
            <person name="Jordan W.C."/>
            <person name="Karpen G.H."/>
            <person name="Kataoka E."/>
            <person name="Keightley P.D."/>
            <person name="Kheradpour P."/>
            <person name="Kirkness E.F."/>
            <person name="Koerich L.B."/>
            <person name="Kristiansen K."/>
            <person name="Kudrna D."/>
            <person name="Kulathinal R.J."/>
            <person name="Kumar S."/>
            <person name="Kwok R."/>
            <person name="Lander E."/>
            <person name="Langley C.H."/>
            <person name="Lapoint R."/>
            <person name="Lazzaro B.P."/>
            <person name="Lee S.J."/>
            <person name="Levesque L."/>
            <person name="Li R."/>
            <person name="Lin C.F."/>
            <person name="Lin M.F."/>
            <person name="Lindblad-Toh K."/>
            <person name="Llopart A."/>
            <person name="Long M."/>
            <person name="Low L."/>
            <person name="Lozovsky E."/>
            <person name="Lu J."/>
            <person name="Luo M."/>
            <person name="Machado C.A."/>
            <person name="Makalowski W."/>
            <person name="Marzo M."/>
            <person name="Matsuda M."/>
            <person name="Matzkin L."/>
            <person name="McAllister B."/>
            <person name="McBride C.S."/>
            <person name="McKernan B."/>
            <person name="McKernan K."/>
            <person name="Mendez-Lago M."/>
            <person name="Minx P."/>
            <person name="Mollenhauer M.U."/>
            <person name="Montooth K."/>
            <person name="Mount S.M."/>
            <person name="Mu X."/>
            <person name="Myers E."/>
            <person name="Negre B."/>
            <person name="Newfeld S."/>
            <person name="Nielsen R."/>
            <person name="Noor M.A."/>
            <person name="O'Grady P."/>
            <person name="Pachter L."/>
            <person name="Papaceit M."/>
            <person name="Parisi M.J."/>
            <person name="Parisi M."/>
            <person name="Parts L."/>
            <person name="Pedersen J.S."/>
            <person name="Pesole G."/>
            <person name="Phillippy A.M."/>
            <person name="Ponting C.P."/>
            <person name="Pop M."/>
            <person name="Porcelli D."/>
            <person name="Powell J.R."/>
            <person name="Prohaska S."/>
            <person name="Pruitt K."/>
            <person name="Puig M."/>
            <person name="Quesneville H."/>
            <person name="Ram K.R."/>
            <person name="Rand D."/>
            <person name="Rasmussen M.D."/>
            <person name="Reed L.K."/>
            <person name="Reenan R."/>
            <person name="Reily A."/>
            <person name="Remington K.A."/>
            <person name="Rieger T.T."/>
            <person name="Ritchie M.G."/>
            <person name="Robin C."/>
            <person name="Rogers Y.H."/>
            <person name="Rohde C."/>
            <person name="Rozas J."/>
            <person name="Rubenfield M.J."/>
            <person name="Ruiz A."/>
            <person name="Russo S."/>
            <person name="Salzberg S.L."/>
            <person name="Sanchez-Gracia A."/>
            <person name="Saranga D.J."/>
            <person name="Sato H."/>
            <person name="Schaeffer S.W."/>
            <person name="Schatz M.C."/>
            <person name="Schlenke T."/>
            <person name="Schwartz R."/>
            <person name="Segarra C."/>
            <person name="Singh R.S."/>
            <person name="Sirot L."/>
            <person name="Sirota M."/>
            <person name="Sisneros N.B."/>
            <person name="Smith C.D."/>
            <person name="Smith T.F."/>
            <person name="Spieth J."/>
            <person name="Stage D.E."/>
            <person name="Stark A."/>
            <person name="Stephan W."/>
            <person name="Strausberg R.L."/>
            <person name="Strempel S."/>
            <person name="Sturgill D."/>
            <person name="Sutton G."/>
            <person name="Sutton G.G."/>
            <person name="Tao W."/>
            <person name="Teichmann S."/>
            <person name="Tobari Y.N."/>
            <person name="Tomimura Y."/>
            <person name="Tsolas J.M."/>
            <person name="Valente V.L."/>
            <person name="Venter E."/>
            <person name="Venter J.C."/>
            <person name="Vicario S."/>
            <person name="Vieira F.G."/>
            <person name="Vilella A.J."/>
            <person name="Villasante A."/>
            <person name="Walenz B."/>
            <person name="Wang J."/>
            <person name="Wasserman M."/>
            <person name="Watts T."/>
            <person name="Wilson D."/>
            <person name="Wilson R.K."/>
            <person name="Wing R.A."/>
            <person name="Wolfner M.F."/>
            <person name="Wong A."/>
            <person name="Wong G.K."/>
            <person name="Wu C.I."/>
            <person name="Wu G."/>
            <person name="Yamamoto D."/>
            <person name="Yang H.P."/>
            <person name="Yang S.P."/>
            <person name="Yorke J.A."/>
            <person name="Yoshida K."/>
            <person name="Zdobnov E."/>
            <person name="Zhang P."/>
            <person name="Zhang Y."/>
            <person name="Zimin A.V."/>
            <person name="Baldwin J."/>
            <person name="Abdouelleil A."/>
            <person name="Abdulkadir J."/>
            <person name="Abebe A."/>
            <person name="Abera B."/>
            <person name="Abreu J."/>
            <person name="Acer S.C."/>
            <person name="Aftuck L."/>
            <person name="Alexander A."/>
            <person name="An P."/>
            <person name="Anderson E."/>
            <person name="Anderson S."/>
            <person name="Arachi H."/>
            <person name="Azer M."/>
            <person name="Bachantsang P."/>
            <person name="Barry A."/>
            <person name="Bayul T."/>
            <person name="Berlin A."/>
            <person name="Bessette D."/>
            <person name="Bloom T."/>
            <person name="Blye J."/>
            <person name="Boguslavskiy L."/>
            <person name="Bonnet C."/>
            <person name="Boukhgalter B."/>
            <person name="Bourzgui I."/>
            <person name="Brown A."/>
            <person name="Cahill P."/>
            <person name="Channer S."/>
            <person name="Cheshatsang Y."/>
            <person name="Chuda L."/>
            <person name="Citroen M."/>
            <person name="Collymore A."/>
            <person name="Cooke P."/>
            <person name="Costello M."/>
            <person name="D'Aco K."/>
            <person name="Daza R."/>
            <person name="De Haan G."/>
            <person name="DeGray S."/>
            <person name="DeMaso C."/>
            <person name="Dhargay N."/>
            <person name="Dooley K."/>
            <person name="Dooley E."/>
            <person name="Doricent M."/>
            <person name="Dorje P."/>
            <person name="Dorjee K."/>
            <person name="Dupes A."/>
            <person name="Elong R."/>
            <person name="Falk J."/>
            <person name="Farina A."/>
            <person name="Faro S."/>
            <person name="Ferguson D."/>
            <person name="Fisher S."/>
            <person name="Foley C.D."/>
            <person name="Franke A."/>
            <person name="Friedrich D."/>
            <person name="Gadbois L."/>
            <person name="Gearin G."/>
            <person name="Gearin C.R."/>
            <person name="Giannoukos G."/>
            <person name="Goode T."/>
            <person name="Graham J."/>
            <person name="Grandbois E."/>
            <person name="Grewal S."/>
            <person name="Gyaltsen K."/>
            <person name="Hafez N."/>
            <person name="Hagos B."/>
            <person name="Hall J."/>
            <person name="Henson C."/>
            <person name="Hollinger A."/>
            <person name="Honan T."/>
            <person name="Huard M.D."/>
            <person name="Hughes L."/>
            <person name="Hurhula B."/>
            <person name="Husby M.E."/>
            <person name="Kamat A."/>
            <person name="Kanga B."/>
            <person name="Kashin S."/>
            <person name="Khazanovich D."/>
            <person name="Kisner P."/>
            <person name="Lance K."/>
            <person name="Lara M."/>
            <person name="Lee W."/>
            <person name="Lennon N."/>
            <person name="Letendre F."/>
            <person name="LeVine R."/>
            <person name="Lipovsky A."/>
            <person name="Liu X."/>
            <person name="Liu J."/>
            <person name="Liu S."/>
            <person name="Lokyitsang T."/>
            <person name="Lokyitsang Y."/>
            <person name="Lubonja R."/>
            <person name="Lui A."/>
            <person name="MacDonald P."/>
            <person name="Magnisalis V."/>
            <person name="Maru K."/>
            <person name="Matthews C."/>
            <person name="McCusker W."/>
            <person name="McDonough S."/>
            <person name="Mehta T."/>
            <person name="Meldrim J."/>
            <person name="Meneus L."/>
            <person name="Mihai O."/>
            <person name="Mihalev A."/>
            <person name="Mihova T."/>
            <person name="Mittelman R."/>
            <person name="Mlenga V."/>
            <person name="Montmayeur A."/>
            <person name="Mulrain L."/>
            <person name="Navidi A."/>
            <person name="Naylor J."/>
            <person name="Negash T."/>
            <person name="Nguyen T."/>
            <person name="Nguyen N."/>
            <person name="Nicol R."/>
            <person name="Norbu C."/>
            <person name="Norbu N."/>
            <person name="Novod N."/>
            <person name="O'Neill B."/>
            <person name="Osman S."/>
            <person name="Markiewicz E."/>
            <person name="Oyono O.L."/>
            <person name="Patti C."/>
            <person name="Phunkhang P."/>
            <person name="Pierre F."/>
            <person name="Priest M."/>
            <person name="Raghuraman S."/>
            <person name="Rege F."/>
            <person name="Reyes R."/>
            <person name="Rise C."/>
            <person name="Rogov P."/>
            <person name="Ross K."/>
            <person name="Ryan E."/>
            <person name="Settipalli S."/>
            <person name="Shea T."/>
            <person name="Sherpa N."/>
            <person name="Shi L."/>
            <person name="Shih D."/>
            <person name="Sparrow T."/>
            <person name="Spaulding J."/>
            <person name="Stalker J."/>
            <person name="Stange-Thomann N."/>
            <person name="Stavropoulos S."/>
            <person name="Stone C."/>
            <person name="Strader C."/>
            <person name="Tesfaye S."/>
            <person name="Thomson T."/>
            <person name="Thoulutsang Y."/>
            <person name="Thoulutsang D."/>
            <person name="Topham K."/>
            <person name="Topping I."/>
            <person name="Tsamla T."/>
            <person name="Vassiliev H."/>
            <person name="Vo A."/>
            <person name="Wangchuk T."/>
            <person name="Wangdi T."/>
            <person name="Weiand M."/>
            <person name="Wilkinson J."/>
            <person name="Wilson A."/>
            <person name="Yadav S."/>
            <person name="Young G."/>
            <person name="Yu Q."/>
            <person name="Zembek L."/>
            <person name="Zhong D."/>
            <person name="Zimmer A."/>
            <person name="Zwirko Z."/>
            <person name="Jaffe D.B."/>
            <person name="Alvarez P."/>
            <person name="Brockman W."/>
            <person name="Butler J."/>
            <person name="Chin C."/>
            <person name="Gnerre S."/>
            <person name="Grabherr M."/>
            <person name="Kleber M."/>
            <person name="Mauceli E."/>
            <person name="MacCallum I."/>
        </authorList>
    </citation>
    <scope>NUCLEOTIDE SEQUENCE [LARGE SCALE GENOMIC DNA]</scope>
    <source>
        <strain evidence="17">MSH-3 / Tucson 14011-0111.49</strain>
    </source>
</reference>
<dbReference type="PANTHER" id="PTHR22878">
    <property type="entry name" value="DYNEIN HEAVY CHAIN 6, AXONEMAL-LIKE-RELATED"/>
    <property type="match status" value="1"/>
</dbReference>
<dbReference type="EMBL" id="CH479200">
    <property type="protein sequence ID" value="EDW29667.1"/>
    <property type="molecule type" value="Genomic_DNA"/>
</dbReference>
<protein>
    <submittedName>
        <fullName evidence="16">GL14941</fullName>
    </submittedName>
</protein>
<sequence>PAFVRHFALFSLPKPNEETLTQIFNGILLGFLGSFSGAIRALSEPMVTACVDVYMRVANVMLPTPDRSHYIFNLRDLSKCIQGILQATNLHYNMESQILRLFYHETTRVFHDRLINQDDKDLFKSLMKDVCKLHFKRVVVQDDEPAILFGDFMIFGKPKNERIYDEIKDHSKLESVLNDYIVDYNSMAVGKHMKLILFQDAMEHTVRLARLLRSDRGNGLLVGIAGMGKQSLTRLASHVNEYNCWQIEMRRNYDLNAFHEDLRVLYRIAGIDNHPVTFLMIDSQIVEEEFLEDINNILNSGEVPNLFEGDEFEKVILDARDPCNEVQKPETCTRDDIYKFFINRVRNNLHVVMSMSPVGDAFRRRCRMFPSLVNCTTIDWFTSWPTEALYSVALGLLTKIAPNMEDRVSLASTTVFMHKTVEDASVRFYKEMKRHYYTTPSSYLELLKLYQNLLKTKNQDIIAKRKRIANGLNKLLETNEVIAVMPEGAGGDGTPAGREIGHDEVAAPRILQRRPSRRTPSSRASWRTRPMPRRRRPWPRPYPRMLARIWRLQCRHCARPKMP</sequence>
<dbReference type="GO" id="GO:0005930">
    <property type="term" value="C:axoneme"/>
    <property type="evidence" value="ECO:0007669"/>
    <property type="project" value="UniProtKB-SubCell"/>
</dbReference>